<dbReference type="Pfam" id="PF13620">
    <property type="entry name" value="CarboxypepD_reg"/>
    <property type="match status" value="2"/>
</dbReference>
<evidence type="ECO:0000313" key="5">
    <source>
        <dbReference type="Proteomes" id="UP000178529"/>
    </source>
</evidence>
<gene>
    <name evidence="4" type="ORF">A3J68_01500</name>
</gene>
<name>A0A1G2R6G3_9BACT</name>
<dbReference type="InterPro" id="IPR032812">
    <property type="entry name" value="SbsA_Ig"/>
</dbReference>
<evidence type="ECO:0000259" key="3">
    <source>
        <dbReference type="Pfam" id="PF13205"/>
    </source>
</evidence>
<feature type="chain" id="PRO_5009584224" description="SbsA Ig-like domain-containing protein" evidence="2">
    <location>
        <begin position="39"/>
        <end position="1836"/>
    </location>
</feature>
<dbReference type="GO" id="GO:0030246">
    <property type="term" value="F:carbohydrate binding"/>
    <property type="evidence" value="ECO:0007669"/>
    <property type="project" value="InterPro"/>
</dbReference>
<dbReference type="InterPro" id="IPR008969">
    <property type="entry name" value="CarboxyPept-like_regulatory"/>
</dbReference>
<dbReference type="Gene3D" id="2.60.40.1120">
    <property type="entry name" value="Carboxypeptidase-like, regulatory domain"/>
    <property type="match status" value="5"/>
</dbReference>
<feature type="non-terminal residue" evidence="4">
    <location>
        <position position="1836"/>
    </location>
</feature>
<evidence type="ECO:0000256" key="1">
    <source>
        <dbReference type="ARBA" id="ARBA00022729"/>
    </source>
</evidence>
<evidence type="ECO:0000313" key="4">
    <source>
        <dbReference type="EMBL" id="OHA68455.1"/>
    </source>
</evidence>
<dbReference type="InterPro" id="IPR013784">
    <property type="entry name" value="Carb-bd-like_fold"/>
</dbReference>
<organism evidence="4 5">
    <name type="scientific">Candidatus Wildermuthbacteria bacterium RIFCSPHIGHO2_02_FULL_48_16</name>
    <dbReference type="NCBI Taxonomy" id="1802453"/>
    <lineage>
        <taxon>Bacteria</taxon>
        <taxon>Candidatus Wildermuthiibacteriota</taxon>
    </lineage>
</organism>
<dbReference type="Pfam" id="PF13205">
    <property type="entry name" value="Big_5"/>
    <property type="match status" value="4"/>
</dbReference>
<keyword evidence="1 2" id="KW-0732">Signal</keyword>
<dbReference type="SUPFAM" id="SSF49464">
    <property type="entry name" value="Carboxypeptidase regulatory domain-like"/>
    <property type="match status" value="2"/>
</dbReference>
<protein>
    <recommendedName>
        <fullName evidence="3">SbsA Ig-like domain-containing protein</fullName>
    </recommendedName>
</protein>
<feature type="signal peptide" evidence="2">
    <location>
        <begin position="1"/>
        <end position="38"/>
    </location>
</feature>
<accession>A0A1G2R6G3</accession>
<feature type="domain" description="SbsA Ig-like" evidence="3">
    <location>
        <begin position="450"/>
        <end position="565"/>
    </location>
</feature>
<dbReference type="SUPFAM" id="SSF49452">
    <property type="entry name" value="Starch-binding domain-like"/>
    <property type="match status" value="3"/>
</dbReference>
<feature type="domain" description="SbsA Ig-like" evidence="3">
    <location>
        <begin position="570"/>
        <end position="664"/>
    </location>
</feature>
<dbReference type="Proteomes" id="UP000178529">
    <property type="component" value="Unassembled WGS sequence"/>
</dbReference>
<comment type="caution">
    <text evidence="4">The sequence shown here is derived from an EMBL/GenBank/DDBJ whole genome shotgun (WGS) entry which is preliminary data.</text>
</comment>
<proteinExistence type="predicted"/>
<feature type="domain" description="SbsA Ig-like" evidence="3">
    <location>
        <begin position="406"/>
        <end position="442"/>
    </location>
</feature>
<dbReference type="Gene3D" id="2.60.40.1220">
    <property type="match status" value="2"/>
</dbReference>
<feature type="domain" description="SbsA Ig-like" evidence="3">
    <location>
        <begin position="39"/>
        <end position="108"/>
    </location>
</feature>
<sequence length="1836" mass="183782">MSISQFVFVFKKVLSAVTVFAVTFLLLSGLAFPSSVSADTTPPTITSTFPTTGSSSVPIESMVHVNFSENVNPATITPSNITFTKTSDSSAVAFSLRVFPNGFDVVPSAPAQYTASSRWAKLFSTQSGFYNIPGSGAINIQALPGGYTSPTNRDIVFFQHESFPMELGLVTNNTETAGSFEVNGFDLFGGQEIVKFATPTTNDAVTGTLALNAGDIVVANTTLNPTSTRYSWHLVTTAAAVNSTDLRLDSSSSNPTFVSSSVLSVISPTDTSAVNASSQIVGTGGGGINFAQGDMIFAKVTANADNLNAYAWHIVTTGENFSSDVAPSALRLDSKDAAPTFAASTRVSLKTPSAQGAVSASSPTLAKGDIIFASLTAGGSNLNAYNFHMVSGAGAPNAAALRFDNAPSALTVGTGYTLTIGTGVTDTAGNALAAQQTVLFTTGSTGGTNTTPSFVTSSSPQTGAQSFPTAASIKLVFSQDMSTTGGTSGANSVTNPSNTPLTLESFGGQGATVTATRSYDSATKTLTIDPSASLTANTGYVALVLPSALSATGTPAQQFTLGFRTASGVDTTKPKVLGVFPSPGASSVALPVSDISIGFSEDMDASTINTTNITISPVVTGTVTYDGMSRTAHFSPSAGLSTSTTYTLTVGTAVTDLSGNALEGNGGVANAANTTSGVASTYVFSFGTSGTADTAKPFISSANADNFSIAVTFSEALKTGAGPNAADNIANYALESPVGSTVSLSGKTVTWDGSKQTATITGLALQNSAAFKVTANTALQDLANNLIDTTGSPALNIAQGVVLNATTTGGQLGPGSGATQDPGVFAITPIRVTPMNKAAGATSSYMVEFPVATSIPLGGKIVLTFPTGFDVTNAAASTAVTESFRNSDINGPLSGTVTIASLAVNVTARTITITTGGAATGTNAFLMFDLKSIVNTTVPSTAGYTVDVKTKDASGVQLESLTSASFFLGQAGSNTLTVNVFNDNGAVGGTANNNTKDGGESGIQSATVFLFSPAIGGQNTTTNSSGVATFSSLPSGTDYMLGIEPSSVAGSDFTANTAPQPISITANTEKNFGLRASTLFIQGTVTGPANTSIDVFATTSTGAGGFVMRNYSTGAGGSVAYSLPVSANTTYSVGVGPAIPTSFMQPGAPPPPPPSFTFMPPQNLLVGVVSTTVTGKNFALSATSKTITGSVQDSSGAGISSAMVFARPMASSTTSGGDNGFGTGGQTDSAGAFTLNVVPGTYLVGAFKPGMPQVEEQQITVPTSGANTPTSLTFKFSVGTSLTISGTISDDSGNTISYAGVSGRKVTSTSDTTPLGGGSNTFVGGPADSNGSYTLFVSNGTWVVEAFAPGFGKLGTKTVTVAGSNLTGQDFSAATLSVGTIKGQATKASVAQQGIMVRAEGANGGNMTVTDSSGNYALKVPAGTYTVTCIFPGIGEGTPLTGVVVTASTDTTGQDCTLAAPITITVNLTNGTSAISNAFVDARDSSGRGSGTGTSITSGVNAVYTLTLAPGTYTIRAGHPAYGEVGSTSSVSTTQTITYTATVGNIYAVTGTVAAGGSGLSGAWASLTGTPTGQTRVIHLGAQTESDGTFSISVPSGSYKLRADKPGYKSPAETTVTVSGANAAAGTVTLATASRTITGTVTLSSSPVANAFVDASDGVGGFAVAQTETDGTYSLAVDNGSWTLHAHSQGYEGGPVFVTVSNNSPSGQAITLSAISGFTVKADVTENVTPSSGGYVTNSNIGSSFKLNIPANALGTSSNASTLSTNVNTAIPNPPTGSILKKNAVSISAVDSSGQSIKSLNSAVTITVPYTEADLPSGAAEGNLVLGVWNTATQNY</sequence>
<dbReference type="EMBL" id="MHTY01000025">
    <property type="protein sequence ID" value="OHA68455.1"/>
    <property type="molecule type" value="Genomic_DNA"/>
</dbReference>
<evidence type="ECO:0000256" key="2">
    <source>
        <dbReference type="SAM" id="SignalP"/>
    </source>
</evidence>
<dbReference type="InterPro" id="IPR014755">
    <property type="entry name" value="Cu-Rt/internalin_Ig-like"/>
</dbReference>
<reference evidence="4 5" key="1">
    <citation type="journal article" date="2016" name="Nat. Commun.">
        <title>Thousands of microbial genomes shed light on interconnected biogeochemical processes in an aquifer system.</title>
        <authorList>
            <person name="Anantharaman K."/>
            <person name="Brown C.T."/>
            <person name="Hug L.A."/>
            <person name="Sharon I."/>
            <person name="Castelle C.J."/>
            <person name="Probst A.J."/>
            <person name="Thomas B.C."/>
            <person name="Singh A."/>
            <person name="Wilkins M.J."/>
            <person name="Karaoz U."/>
            <person name="Brodie E.L."/>
            <person name="Williams K.H."/>
            <person name="Hubbard S.S."/>
            <person name="Banfield J.F."/>
        </authorList>
    </citation>
    <scope>NUCLEOTIDE SEQUENCE [LARGE SCALE GENOMIC DNA]</scope>
</reference>